<reference evidence="1 2" key="1">
    <citation type="journal article" date="2006" name="Science">
        <title>The genome of black cottonwood, Populus trichocarpa (Torr. &amp; Gray).</title>
        <authorList>
            <person name="Tuskan G.A."/>
            <person name="Difazio S."/>
            <person name="Jansson S."/>
            <person name="Bohlmann J."/>
            <person name="Grigoriev I."/>
            <person name="Hellsten U."/>
            <person name="Putnam N."/>
            <person name="Ralph S."/>
            <person name="Rombauts S."/>
            <person name="Salamov A."/>
            <person name="Schein J."/>
            <person name="Sterck L."/>
            <person name="Aerts A."/>
            <person name="Bhalerao R.R."/>
            <person name="Bhalerao R.P."/>
            <person name="Blaudez D."/>
            <person name="Boerjan W."/>
            <person name="Brun A."/>
            <person name="Brunner A."/>
            <person name="Busov V."/>
            <person name="Campbell M."/>
            <person name="Carlson J."/>
            <person name="Chalot M."/>
            <person name="Chapman J."/>
            <person name="Chen G.L."/>
            <person name="Cooper D."/>
            <person name="Coutinho P.M."/>
            <person name="Couturier J."/>
            <person name="Covert S."/>
            <person name="Cronk Q."/>
            <person name="Cunningham R."/>
            <person name="Davis J."/>
            <person name="Degroeve S."/>
            <person name="Dejardin A."/>
            <person name="Depamphilis C."/>
            <person name="Detter J."/>
            <person name="Dirks B."/>
            <person name="Dubchak I."/>
            <person name="Duplessis S."/>
            <person name="Ehlting J."/>
            <person name="Ellis B."/>
            <person name="Gendler K."/>
            <person name="Goodstein D."/>
            <person name="Gribskov M."/>
            <person name="Grimwood J."/>
            <person name="Groover A."/>
            <person name="Gunter L."/>
            <person name="Hamberger B."/>
            <person name="Heinze B."/>
            <person name="Helariutta Y."/>
            <person name="Henrissat B."/>
            <person name="Holligan D."/>
            <person name="Holt R."/>
            <person name="Huang W."/>
            <person name="Islam-Faridi N."/>
            <person name="Jones S."/>
            <person name="Jones-Rhoades M."/>
            <person name="Jorgensen R."/>
            <person name="Joshi C."/>
            <person name="Kangasjarvi J."/>
            <person name="Karlsson J."/>
            <person name="Kelleher C."/>
            <person name="Kirkpatrick R."/>
            <person name="Kirst M."/>
            <person name="Kohler A."/>
            <person name="Kalluri U."/>
            <person name="Larimer F."/>
            <person name="Leebens-Mack J."/>
            <person name="Leple J.C."/>
            <person name="Locascio P."/>
            <person name="Lou Y."/>
            <person name="Lucas S."/>
            <person name="Martin F."/>
            <person name="Montanini B."/>
            <person name="Napoli C."/>
            <person name="Nelson D.R."/>
            <person name="Nelson C."/>
            <person name="Nieminen K."/>
            <person name="Nilsson O."/>
            <person name="Pereda V."/>
            <person name="Peter G."/>
            <person name="Philippe R."/>
            <person name="Pilate G."/>
            <person name="Poliakov A."/>
            <person name="Razumovskaya J."/>
            <person name="Richardson P."/>
            <person name="Rinaldi C."/>
            <person name="Ritland K."/>
            <person name="Rouze P."/>
            <person name="Ryaboy D."/>
            <person name="Schmutz J."/>
            <person name="Schrader J."/>
            <person name="Segerman B."/>
            <person name="Shin H."/>
            <person name="Siddiqui A."/>
            <person name="Sterky F."/>
            <person name="Terry A."/>
            <person name="Tsai C.J."/>
            <person name="Uberbacher E."/>
            <person name="Unneberg P."/>
            <person name="Vahala J."/>
            <person name="Wall K."/>
            <person name="Wessler S."/>
            <person name="Yang G."/>
            <person name="Yin T."/>
            <person name="Douglas C."/>
            <person name="Marra M."/>
            <person name="Sandberg G."/>
            <person name="Van de Peer Y."/>
            <person name="Rokhsar D."/>
        </authorList>
    </citation>
    <scope>NUCLEOTIDE SEQUENCE [LARGE SCALE GENOMIC DNA]</scope>
    <source>
        <strain evidence="2">cv. Nisqually</strain>
    </source>
</reference>
<proteinExistence type="predicted"/>
<sequence length="378" mass="40002">MDPQPKRVAVCGGGVIGVCTAYFLAKKGAAVTLIEKSSVACAASGKSGGFLALDWCDSGPLSSLARASFNLHRSLSEELNGTESYGYRPLTTLSLTITESGKQSQSSRVQNLPSWVDGPARDLRAIGSTETTAQVHPQMFTKTLLSKAVEKYGVEVVIGKVDSVGVEGGRVDSVVLEGGRVIESDSVVLALGPWSGKFEMLSSLFRVYGLRAHSIVLEPKEPDAITPHALFLSYYPAQGGKPMDPEVYPRPSGEVYLCGMSSEVEVPEDPEQIVGDPESLEVLKRVASTVSSHLVEGEALLKAEQACFLPCTDDSVPVIGEIPGVKGCYVATGHNCWGILNGPATGAAMAELIVDGQSTIVDLAQFSPARFVGRRRKG</sequence>
<name>A0ACC0SY07_POPTR</name>
<keyword evidence="2" id="KW-1185">Reference proteome</keyword>
<evidence type="ECO:0000313" key="2">
    <source>
        <dbReference type="Proteomes" id="UP000006729"/>
    </source>
</evidence>
<accession>A0ACC0SY07</accession>
<dbReference type="EMBL" id="CM009294">
    <property type="protein sequence ID" value="KAI9394154.1"/>
    <property type="molecule type" value="Genomic_DNA"/>
</dbReference>
<protein>
    <submittedName>
        <fullName evidence="1">Uncharacterized protein</fullName>
    </submittedName>
</protein>
<organism evidence="1 2">
    <name type="scientific">Populus trichocarpa</name>
    <name type="common">Western balsam poplar</name>
    <name type="synonym">Populus balsamifera subsp. trichocarpa</name>
    <dbReference type="NCBI Taxonomy" id="3694"/>
    <lineage>
        <taxon>Eukaryota</taxon>
        <taxon>Viridiplantae</taxon>
        <taxon>Streptophyta</taxon>
        <taxon>Embryophyta</taxon>
        <taxon>Tracheophyta</taxon>
        <taxon>Spermatophyta</taxon>
        <taxon>Magnoliopsida</taxon>
        <taxon>eudicotyledons</taxon>
        <taxon>Gunneridae</taxon>
        <taxon>Pentapetalae</taxon>
        <taxon>rosids</taxon>
        <taxon>fabids</taxon>
        <taxon>Malpighiales</taxon>
        <taxon>Salicaceae</taxon>
        <taxon>Saliceae</taxon>
        <taxon>Populus</taxon>
    </lineage>
</organism>
<comment type="caution">
    <text evidence="1">The sequence shown here is derived from an EMBL/GenBank/DDBJ whole genome shotgun (WGS) entry which is preliminary data.</text>
</comment>
<evidence type="ECO:0000313" key="1">
    <source>
        <dbReference type="EMBL" id="KAI9394154.1"/>
    </source>
</evidence>
<dbReference type="Proteomes" id="UP000006729">
    <property type="component" value="Chromosome 5"/>
</dbReference>
<gene>
    <name evidence="1" type="ORF">POPTR_005G060500v4</name>
</gene>